<comment type="caution">
    <text evidence="3">The sequence shown here is derived from an EMBL/GenBank/DDBJ whole genome shotgun (WGS) entry which is preliminary data.</text>
</comment>
<evidence type="ECO:0000256" key="1">
    <source>
        <dbReference type="SAM" id="Coils"/>
    </source>
</evidence>
<dbReference type="OrthoDB" id="5825804at2759"/>
<name>A0A9P1IM87_9PELO</name>
<accession>A0A9P1IM87</accession>
<feature type="compositionally biased region" description="Acidic residues" evidence="2">
    <location>
        <begin position="35"/>
        <end position="45"/>
    </location>
</feature>
<feature type="region of interest" description="Disordered" evidence="2">
    <location>
        <begin position="266"/>
        <end position="298"/>
    </location>
</feature>
<feature type="coiled-coil region" evidence="1">
    <location>
        <begin position="306"/>
        <end position="352"/>
    </location>
</feature>
<proteinExistence type="predicted"/>
<evidence type="ECO:0000313" key="4">
    <source>
        <dbReference type="Proteomes" id="UP001152747"/>
    </source>
</evidence>
<feature type="compositionally biased region" description="Acidic residues" evidence="2">
    <location>
        <begin position="1"/>
        <end position="10"/>
    </location>
</feature>
<feature type="region of interest" description="Disordered" evidence="2">
    <location>
        <begin position="191"/>
        <end position="221"/>
    </location>
</feature>
<evidence type="ECO:0000313" key="3">
    <source>
        <dbReference type="EMBL" id="CAI5447195.1"/>
    </source>
</evidence>
<feature type="coiled-coil region" evidence="1">
    <location>
        <begin position="130"/>
        <end position="168"/>
    </location>
</feature>
<dbReference type="EMBL" id="CANHGI010000004">
    <property type="protein sequence ID" value="CAI5447195.1"/>
    <property type="molecule type" value="Genomic_DNA"/>
</dbReference>
<evidence type="ECO:0000256" key="2">
    <source>
        <dbReference type="SAM" id="MobiDB-lite"/>
    </source>
</evidence>
<feature type="compositionally biased region" description="Polar residues" evidence="2">
    <location>
        <begin position="104"/>
        <end position="118"/>
    </location>
</feature>
<feature type="region of interest" description="Disordered" evidence="2">
    <location>
        <begin position="1"/>
        <end position="118"/>
    </location>
</feature>
<reference evidence="3" key="1">
    <citation type="submission" date="2022-11" db="EMBL/GenBank/DDBJ databases">
        <authorList>
            <person name="Kikuchi T."/>
        </authorList>
    </citation>
    <scope>NUCLEOTIDE SEQUENCE</scope>
    <source>
        <strain evidence="3">PS1010</strain>
    </source>
</reference>
<sequence>MNEEDEDEDSFFNPIPSAVPIEPTPKPPALVKKEEEEDAESDDSFDNFKPAPIPTKKTPPTLQRTDQTPTQKPKISLQSQRISNKNGSFSRHGSDNSFFKGPIKTSTTSPSIPMSQLSVLDRPITPNGELLMLRSQLEKEKREKERMNMEWQRKMKEMTDKCDKAMEDKCKQINQLRKENEVLTISSACRVRQSDASPQAANSSPISVPKRFPKFSKSILKRPDEPRQVLTPRRTVQIAAAQPLSAFRHENIAPEEDTFQLEESFQPAATSTPRAPPVTRNLRRNHQNDSNEPPPPIKRKFVATRKSRSRAELAKIREEYRAQLAESSPEVAETLEEDAEFLRKQLELMRIAKEEHLTKSRIRQFCANFQKPPPPAKCEICRILEPRAEKCAESGKKMKEWEIRETKRIEEKQRDSKIPQFLKYNTIIQNVARKGLDELRRSKFAPLQKVEGDFEIRKLEEIREEKRDSWRTKMKSELDEKGEMSANLNAEEKEDDEYIWTSSASESADDESLRICEPCGRHAKTRRRRGKCREQRLRIARECFDEYGKNQREEMRNRSILTKSKIEAADKELNREMNELFGAGDIEMTDDF</sequence>
<feature type="compositionally biased region" description="Polar residues" evidence="2">
    <location>
        <begin position="62"/>
        <end position="97"/>
    </location>
</feature>
<keyword evidence="1" id="KW-0175">Coiled coil</keyword>
<organism evidence="3 4">
    <name type="scientific">Caenorhabditis angaria</name>
    <dbReference type="NCBI Taxonomy" id="860376"/>
    <lineage>
        <taxon>Eukaryota</taxon>
        <taxon>Metazoa</taxon>
        <taxon>Ecdysozoa</taxon>
        <taxon>Nematoda</taxon>
        <taxon>Chromadorea</taxon>
        <taxon>Rhabditida</taxon>
        <taxon>Rhabditina</taxon>
        <taxon>Rhabditomorpha</taxon>
        <taxon>Rhabditoidea</taxon>
        <taxon>Rhabditidae</taxon>
        <taxon>Peloderinae</taxon>
        <taxon>Caenorhabditis</taxon>
    </lineage>
</organism>
<dbReference type="AlphaFoldDB" id="A0A9P1IM87"/>
<gene>
    <name evidence="3" type="ORF">CAMP_LOCUS9832</name>
</gene>
<dbReference type="Proteomes" id="UP001152747">
    <property type="component" value="Unassembled WGS sequence"/>
</dbReference>
<feature type="compositionally biased region" description="Polar residues" evidence="2">
    <location>
        <begin position="194"/>
        <end position="206"/>
    </location>
</feature>
<protein>
    <submittedName>
        <fullName evidence="3">Uncharacterized protein</fullName>
    </submittedName>
</protein>
<keyword evidence="4" id="KW-1185">Reference proteome</keyword>